<gene>
    <name evidence="3" type="ORF">DPMN_161289</name>
</gene>
<reference evidence="3" key="2">
    <citation type="submission" date="2020-11" db="EMBL/GenBank/DDBJ databases">
        <authorList>
            <person name="McCartney M.A."/>
            <person name="Auch B."/>
            <person name="Kono T."/>
            <person name="Mallez S."/>
            <person name="Becker A."/>
            <person name="Gohl D.M."/>
            <person name="Silverstein K.A.T."/>
            <person name="Koren S."/>
            <person name="Bechman K.B."/>
            <person name="Herman A."/>
            <person name="Abrahante J.E."/>
            <person name="Garbe J."/>
        </authorList>
    </citation>
    <scope>NUCLEOTIDE SEQUENCE</scope>
    <source>
        <strain evidence="3">Duluth1</strain>
        <tissue evidence="3">Whole animal</tissue>
    </source>
</reference>
<evidence type="ECO:0000259" key="2">
    <source>
        <dbReference type="PROSITE" id="PS51900"/>
    </source>
</evidence>
<dbReference type="PROSITE" id="PS51900">
    <property type="entry name" value="CB"/>
    <property type="match status" value="1"/>
</dbReference>
<dbReference type="InterPro" id="IPR044068">
    <property type="entry name" value="CB"/>
</dbReference>
<evidence type="ECO:0000313" key="3">
    <source>
        <dbReference type="EMBL" id="KAH3783352.1"/>
    </source>
</evidence>
<proteinExistence type="predicted"/>
<comment type="caution">
    <text evidence="3">The sequence shown here is derived from an EMBL/GenBank/DDBJ whole genome shotgun (WGS) entry which is preliminary data.</text>
</comment>
<evidence type="ECO:0000313" key="4">
    <source>
        <dbReference type="Proteomes" id="UP000828390"/>
    </source>
</evidence>
<dbReference type="SUPFAM" id="SSF47823">
    <property type="entry name" value="lambda integrase-like, N-terminal domain"/>
    <property type="match status" value="1"/>
</dbReference>
<feature type="domain" description="Core-binding (CB)" evidence="2">
    <location>
        <begin position="129"/>
        <end position="211"/>
    </location>
</feature>
<keyword evidence="1" id="KW-0238">DNA-binding</keyword>
<organism evidence="3 4">
    <name type="scientific">Dreissena polymorpha</name>
    <name type="common">Zebra mussel</name>
    <name type="synonym">Mytilus polymorpha</name>
    <dbReference type="NCBI Taxonomy" id="45954"/>
    <lineage>
        <taxon>Eukaryota</taxon>
        <taxon>Metazoa</taxon>
        <taxon>Spiralia</taxon>
        <taxon>Lophotrochozoa</taxon>
        <taxon>Mollusca</taxon>
        <taxon>Bivalvia</taxon>
        <taxon>Autobranchia</taxon>
        <taxon>Heteroconchia</taxon>
        <taxon>Euheterodonta</taxon>
        <taxon>Imparidentia</taxon>
        <taxon>Neoheterodontei</taxon>
        <taxon>Myida</taxon>
        <taxon>Dreissenoidea</taxon>
        <taxon>Dreissenidae</taxon>
        <taxon>Dreissena</taxon>
    </lineage>
</organism>
<protein>
    <recommendedName>
        <fullName evidence="2">Core-binding (CB) domain-containing protein</fullName>
    </recommendedName>
</protein>
<evidence type="ECO:0000256" key="1">
    <source>
        <dbReference type="ARBA" id="ARBA00023125"/>
    </source>
</evidence>
<accession>A0A9D4ISJ4</accession>
<reference evidence="3" key="1">
    <citation type="journal article" date="2019" name="bioRxiv">
        <title>The Genome of the Zebra Mussel, Dreissena polymorpha: A Resource for Invasive Species Research.</title>
        <authorList>
            <person name="McCartney M.A."/>
            <person name="Auch B."/>
            <person name="Kono T."/>
            <person name="Mallez S."/>
            <person name="Zhang Y."/>
            <person name="Obille A."/>
            <person name="Becker A."/>
            <person name="Abrahante J.E."/>
            <person name="Garbe J."/>
            <person name="Badalamenti J.P."/>
            <person name="Herman A."/>
            <person name="Mangelson H."/>
            <person name="Liachko I."/>
            <person name="Sullivan S."/>
            <person name="Sone E.D."/>
            <person name="Koren S."/>
            <person name="Silverstein K.A.T."/>
            <person name="Beckman K.B."/>
            <person name="Gohl D.M."/>
        </authorList>
    </citation>
    <scope>NUCLEOTIDE SEQUENCE</scope>
    <source>
        <strain evidence="3">Duluth1</strain>
        <tissue evidence="3">Whole animal</tissue>
    </source>
</reference>
<dbReference type="Proteomes" id="UP000828390">
    <property type="component" value="Unassembled WGS sequence"/>
</dbReference>
<dbReference type="GO" id="GO:0003677">
    <property type="term" value="F:DNA binding"/>
    <property type="evidence" value="ECO:0007669"/>
    <property type="project" value="UniProtKB-KW"/>
</dbReference>
<dbReference type="AlphaFoldDB" id="A0A9D4ISJ4"/>
<keyword evidence="4" id="KW-1185">Reference proteome</keyword>
<dbReference type="Gene3D" id="1.10.150.130">
    <property type="match status" value="1"/>
</dbReference>
<dbReference type="InterPro" id="IPR010998">
    <property type="entry name" value="Integrase_recombinase_N"/>
</dbReference>
<sequence length="211" mass="23421">MGSAHHRQIRELSQCAGSALQQQILGTNVRSCRRTFSGQLALREQFCQRAVLSATQSLRCNSRSTRSSNSHCAKMVSSTMVQSPGQNVRRTAVKSPEQPAGVSVDGCSGTLPEPVMGTFRLENFWKFDLELRGWSINCINRFRFCLAPSTLNSNNGALEKLHSFCRERNCKFPPLDVSLVAEYLASLSKNSERPRSVLNNAISALGHVYRL</sequence>
<dbReference type="EMBL" id="JAIWYP010000008">
    <property type="protein sequence ID" value="KAH3783352.1"/>
    <property type="molecule type" value="Genomic_DNA"/>
</dbReference>
<name>A0A9D4ISJ4_DREPO</name>